<name>A0A9X3DSG7_9GAMM</name>
<comment type="caution">
    <text evidence="1">The sequence shown here is derived from an EMBL/GenBank/DDBJ whole genome shotgun (WGS) entry which is preliminary data.</text>
</comment>
<keyword evidence="2" id="KW-1185">Reference proteome</keyword>
<accession>A0A9X3DSG7</accession>
<evidence type="ECO:0008006" key="3">
    <source>
        <dbReference type="Google" id="ProtNLM"/>
    </source>
</evidence>
<dbReference type="RefSeq" id="WP_266129679.1">
    <property type="nucleotide sequence ID" value="NZ_JAPKMY010000002.1"/>
</dbReference>
<dbReference type="InterPro" id="IPR024079">
    <property type="entry name" value="MetalloPept_cat_dom_sf"/>
</dbReference>
<dbReference type="EMBL" id="JAPKMY010000002">
    <property type="protein sequence ID" value="MCX5467300.1"/>
    <property type="molecule type" value="Genomic_DNA"/>
</dbReference>
<dbReference type="GO" id="GO:0008237">
    <property type="term" value="F:metallopeptidase activity"/>
    <property type="evidence" value="ECO:0007669"/>
    <property type="project" value="InterPro"/>
</dbReference>
<sequence length="437" mass="50149">MGIGSSPTVGETCDSCLQKFTIHFRRCEDNIYDGSYGFDWYRPEYFKKLTYFRANTAAEFGKKVALVSGSIASLKATYTSDQISKISPFGTEYIPAWLAIYPFSQENMDHSNSLNREVRLNLELKLLNSENNFSLNNDGSKIKFEVSNPHIVIEPTELSIEDFIYANKMTRDLGEENKREEETYYLASEIVKIKCVGPLQKHGEIIVTAIKGEAQEKVGKLMIYHNAVIPTLKVVFVDVVTDGLSQKRTHDYEDFLKNRSFNQALINVEITNAPEFDFRKYRKNDVDVNISLNKLNINDTSYFLSDLSKFYKKYQDKNLAIKNYVFVTNVSKKEGVGSGGESVVLLKCPQNIFNQVVVHELGHRFGLDHIFEAQKLTAKGSSFQFLRGTTANFLDYDHRKSDDNEKNNNKSKAIANPNLSLKYFFKYQWDLLRKRVK</sequence>
<protein>
    <recommendedName>
        <fullName evidence="3">EcxA zinc-binding domain-containing protein</fullName>
    </recommendedName>
</protein>
<dbReference type="Proteomes" id="UP001146019">
    <property type="component" value="Unassembled WGS sequence"/>
</dbReference>
<dbReference type="AlphaFoldDB" id="A0A9X3DSG7"/>
<evidence type="ECO:0000313" key="1">
    <source>
        <dbReference type="EMBL" id="MCX5467300.1"/>
    </source>
</evidence>
<gene>
    <name evidence="1" type="ORF">OSH00_06030</name>
</gene>
<organism evidence="1 2">
    <name type="scientific">Acinetobacter nematophilus</name>
    <dbReference type="NCBI Taxonomy" id="2994642"/>
    <lineage>
        <taxon>Bacteria</taxon>
        <taxon>Pseudomonadati</taxon>
        <taxon>Pseudomonadota</taxon>
        <taxon>Gammaproteobacteria</taxon>
        <taxon>Moraxellales</taxon>
        <taxon>Moraxellaceae</taxon>
        <taxon>Acinetobacter</taxon>
    </lineage>
</organism>
<dbReference type="SUPFAM" id="SSF55486">
    <property type="entry name" value="Metalloproteases ('zincins'), catalytic domain"/>
    <property type="match status" value="1"/>
</dbReference>
<reference evidence="1" key="1">
    <citation type="submission" date="2022-11" db="EMBL/GenBank/DDBJ databases">
        <title>Biodiversity and phylogenetic relationships of bacteria.</title>
        <authorList>
            <person name="Machado R.A.R."/>
            <person name="Bhat A."/>
            <person name="Loulou A."/>
            <person name="Kallel S."/>
        </authorList>
    </citation>
    <scope>NUCLEOTIDE SEQUENCE</scope>
    <source>
        <strain evidence="1">A-IN1</strain>
    </source>
</reference>
<dbReference type="Gene3D" id="3.40.390.10">
    <property type="entry name" value="Collagenase (Catalytic Domain)"/>
    <property type="match status" value="1"/>
</dbReference>
<evidence type="ECO:0000313" key="2">
    <source>
        <dbReference type="Proteomes" id="UP001146019"/>
    </source>
</evidence>
<proteinExistence type="predicted"/>